<dbReference type="Gene3D" id="3.40.30.120">
    <property type="match status" value="1"/>
</dbReference>
<evidence type="ECO:0000313" key="9">
    <source>
        <dbReference type="Proteomes" id="UP000813427"/>
    </source>
</evidence>
<dbReference type="Gene3D" id="3.50.50.60">
    <property type="entry name" value="FAD/NAD(P)-binding domain"/>
    <property type="match status" value="1"/>
</dbReference>
<proteinExistence type="predicted"/>
<reference evidence="8" key="1">
    <citation type="journal article" date="2021" name="Nat. Commun.">
        <title>Genetic determinants of endophytism in the Arabidopsis root mycobiome.</title>
        <authorList>
            <person name="Mesny F."/>
            <person name="Miyauchi S."/>
            <person name="Thiergart T."/>
            <person name="Pickel B."/>
            <person name="Atanasova L."/>
            <person name="Karlsson M."/>
            <person name="Huettel B."/>
            <person name="Barry K.W."/>
            <person name="Haridas S."/>
            <person name="Chen C."/>
            <person name="Bauer D."/>
            <person name="Andreopoulos W."/>
            <person name="Pangilinan J."/>
            <person name="LaButti K."/>
            <person name="Riley R."/>
            <person name="Lipzen A."/>
            <person name="Clum A."/>
            <person name="Drula E."/>
            <person name="Henrissat B."/>
            <person name="Kohler A."/>
            <person name="Grigoriev I.V."/>
            <person name="Martin F.M."/>
            <person name="Hacquard S."/>
        </authorList>
    </citation>
    <scope>NUCLEOTIDE SEQUENCE</scope>
    <source>
        <strain evidence="8">MPI-SDFR-AT-0068</strain>
    </source>
</reference>
<dbReference type="EMBL" id="JAGPXF010000002">
    <property type="protein sequence ID" value="KAH7257938.1"/>
    <property type="molecule type" value="Genomic_DNA"/>
</dbReference>
<keyword evidence="6" id="KW-0472">Membrane</keyword>
<dbReference type="AlphaFoldDB" id="A0A8K0S9U0"/>
<dbReference type="Proteomes" id="UP000813427">
    <property type="component" value="Unassembled WGS sequence"/>
</dbReference>
<feature type="compositionally biased region" description="Basic and acidic residues" evidence="5">
    <location>
        <begin position="103"/>
        <end position="116"/>
    </location>
</feature>
<dbReference type="InterPro" id="IPR050641">
    <property type="entry name" value="RIFMO-like"/>
</dbReference>
<evidence type="ECO:0000313" key="8">
    <source>
        <dbReference type="EMBL" id="KAH7257938.1"/>
    </source>
</evidence>
<sequence>MKSLKNEETSVLIIGGGLSGLTTAVALGTFGVPTILLERRPGHMQHPRADGFNPTTVEIFRSLGFTKDLIPEKPLGFKLRRVRVHSLAGEWYEELAWNPQKQAEAEDQKPPEKEFSPYRGASTPQDLLEPILVQRAIDLGVDVRFSHEFVSLKQDDGDITCTVNIRNGSSYDIVAKYLVAADGHRSPVREALSISRSGHGHVSSVKSVLFRSPALAPYLSRGPTQFTIDQPDLKAFMIAYQDGRLVLHLPNDREYTDSTLESLTRQAIGAPNIDLEVIESRQWDLSALIAEQFAVGRVFLIGDAAHSLPPNRGGYGANTGVGDAYNLAWKLSHVVKGSSTPALLATYEDERLPVAWLRHDQIFARSDFKTLQKDTKTSDSDAVEALPDAAVEFGQIYRSQGIIGADISLPSAQTPDKWAGQPGTRAPHVKIQHNDRLISTLQLFGQSWVLLSSSLSWQSAVAELKARLPIDISFQHVQNGPLDDSSEFLEAYGLSEDGCSLVRPDGYVAWRTNSLLGNSLESLECVLQTVAFIAK</sequence>
<keyword evidence="2" id="KW-0285">Flavoprotein</keyword>
<accession>A0A8K0S9U0</accession>
<name>A0A8K0S9U0_9HYPO</name>
<evidence type="ECO:0000256" key="4">
    <source>
        <dbReference type="ARBA" id="ARBA00023002"/>
    </source>
</evidence>
<keyword evidence="4" id="KW-0560">Oxidoreductase</keyword>
<evidence type="ECO:0000256" key="5">
    <source>
        <dbReference type="SAM" id="MobiDB-lite"/>
    </source>
</evidence>
<comment type="cofactor">
    <cofactor evidence="1">
        <name>FAD</name>
        <dbReference type="ChEBI" id="CHEBI:57692"/>
    </cofactor>
</comment>
<evidence type="ECO:0000256" key="3">
    <source>
        <dbReference type="ARBA" id="ARBA00022827"/>
    </source>
</evidence>
<dbReference type="PANTHER" id="PTHR43004">
    <property type="entry name" value="TRK SYSTEM POTASSIUM UPTAKE PROTEIN"/>
    <property type="match status" value="1"/>
</dbReference>
<dbReference type="InterPro" id="IPR002938">
    <property type="entry name" value="FAD-bd"/>
</dbReference>
<dbReference type="Pfam" id="PF21274">
    <property type="entry name" value="Rng_hyd_C"/>
    <property type="match status" value="1"/>
</dbReference>
<dbReference type="Pfam" id="PF01494">
    <property type="entry name" value="FAD_binding_3"/>
    <property type="match status" value="1"/>
</dbReference>
<protein>
    <submittedName>
        <fullName evidence="8">FAD-containing, NADPH-dependent oxygenase</fullName>
    </submittedName>
</protein>
<feature type="domain" description="FAD-binding" evidence="7">
    <location>
        <begin position="8"/>
        <end position="357"/>
    </location>
</feature>
<evidence type="ECO:0000256" key="1">
    <source>
        <dbReference type="ARBA" id="ARBA00001974"/>
    </source>
</evidence>
<keyword evidence="6" id="KW-0812">Transmembrane</keyword>
<feature type="transmembrane region" description="Helical" evidence="6">
    <location>
        <begin position="12"/>
        <end position="37"/>
    </location>
</feature>
<dbReference type="PANTHER" id="PTHR43004:SF19">
    <property type="entry name" value="BINDING MONOOXYGENASE, PUTATIVE (JCVI)-RELATED"/>
    <property type="match status" value="1"/>
</dbReference>
<evidence type="ECO:0000256" key="6">
    <source>
        <dbReference type="SAM" id="Phobius"/>
    </source>
</evidence>
<dbReference type="OrthoDB" id="2690153at2759"/>
<comment type="caution">
    <text evidence="8">The sequence shown here is derived from an EMBL/GenBank/DDBJ whole genome shotgun (WGS) entry which is preliminary data.</text>
</comment>
<gene>
    <name evidence="8" type="ORF">BKA59DRAFT_451977</name>
</gene>
<keyword evidence="6" id="KW-1133">Transmembrane helix</keyword>
<dbReference type="PRINTS" id="PR00420">
    <property type="entry name" value="RNGMNOXGNASE"/>
</dbReference>
<evidence type="ECO:0000259" key="7">
    <source>
        <dbReference type="Pfam" id="PF01494"/>
    </source>
</evidence>
<dbReference type="Gene3D" id="3.30.9.10">
    <property type="entry name" value="D-Amino Acid Oxidase, subunit A, domain 2"/>
    <property type="match status" value="1"/>
</dbReference>
<dbReference type="SUPFAM" id="SSF51905">
    <property type="entry name" value="FAD/NAD(P)-binding domain"/>
    <property type="match status" value="1"/>
</dbReference>
<evidence type="ECO:0000256" key="2">
    <source>
        <dbReference type="ARBA" id="ARBA00022630"/>
    </source>
</evidence>
<dbReference type="InterPro" id="IPR036188">
    <property type="entry name" value="FAD/NAD-bd_sf"/>
</dbReference>
<feature type="region of interest" description="Disordered" evidence="5">
    <location>
        <begin position="99"/>
        <end position="122"/>
    </location>
</feature>
<organism evidence="8 9">
    <name type="scientific">Fusarium tricinctum</name>
    <dbReference type="NCBI Taxonomy" id="61284"/>
    <lineage>
        <taxon>Eukaryota</taxon>
        <taxon>Fungi</taxon>
        <taxon>Dikarya</taxon>
        <taxon>Ascomycota</taxon>
        <taxon>Pezizomycotina</taxon>
        <taxon>Sordariomycetes</taxon>
        <taxon>Hypocreomycetidae</taxon>
        <taxon>Hypocreales</taxon>
        <taxon>Nectriaceae</taxon>
        <taxon>Fusarium</taxon>
        <taxon>Fusarium tricinctum species complex</taxon>
    </lineage>
</organism>
<dbReference type="GO" id="GO:0016709">
    <property type="term" value="F:oxidoreductase activity, acting on paired donors, with incorporation or reduction of molecular oxygen, NAD(P)H as one donor, and incorporation of one atom of oxygen"/>
    <property type="evidence" value="ECO:0007669"/>
    <property type="project" value="UniProtKB-ARBA"/>
</dbReference>
<keyword evidence="9" id="KW-1185">Reference proteome</keyword>
<keyword evidence="3" id="KW-0274">FAD</keyword>
<dbReference type="GO" id="GO:0071949">
    <property type="term" value="F:FAD binding"/>
    <property type="evidence" value="ECO:0007669"/>
    <property type="project" value="InterPro"/>
</dbReference>